<keyword evidence="2" id="KW-0472">Membrane</keyword>
<evidence type="ECO:0000313" key="3">
    <source>
        <dbReference type="EMBL" id="BDG04349.1"/>
    </source>
</evidence>
<gene>
    <name evidence="3" type="ORF">AMOR_33450</name>
</gene>
<keyword evidence="2" id="KW-1133">Transmembrane helix</keyword>
<feature type="region of interest" description="Disordered" evidence="1">
    <location>
        <begin position="125"/>
        <end position="206"/>
    </location>
</feature>
<keyword evidence="2" id="KW-0812">Transmembrane</keyword>
<evidence type="ECO:0000313" key="4">
    <source>
        <dbReference type="Proteomes" id="UP001162891"/>
    </source>
</evidence>
<feature type="compositionally biased region" description="Pro residues" evidence="1">
    <location>
        <begin position="251"/>
        <end position="273"/>
    </location>
</feature>
<evidence type="ECO:0000256" key="2">
    <source>
        <dbReference type="SAM" id="Phobius"/>
    </source>
</evidence>
<evidence type="ECO:0000256" key="1">
    <source>
        <dbReference type="SAM" id="MobiDB-lite"/>
    </source>
</evidence>
<feature type="region of interest" description="Disordered" evidence="1">
    <location>
        <begin position="482"/>
        <end position="505"/>
    </location>
</feature>
<protein>
    <submittedName>
        <fullName evidence="3">Uncharacterized protein</fullName>
    </submittedName>
</protein>
<dbReference type="Proteomes" id="UP001162891">
    <property type="component" value="Chromosome"/>
</dbReference>
<sequence>MTNPPTDAVVAGTKNFAVALLAPLTARVGVRPRIAADAGQALALCGGPGGLVVIEYVGDASRPGIEQLVRAGGLRIVAGVPEVHAAAEPSLRALGIETARWDGRPDAVLVAVERQISVAPAPRAAAPAPAGAAPAAAAPKPAAPTAAAGRPAPAPTAAKAAAAPAASARPAAAPAAPAAKPAAPQKAPTPAASAPRPAVPAAAGPARPAAAQGVSAAATAGARPPAAAPPAAAKAVPVAPQPAPRAAAIPAPVPPAAPAPPPAAPAAQPPAPAPATGRHAGAAERTSPDTAALFDGVPGDDPFLSDGPVDVEVDEAIAAIEPSAPVLYAPPPASGAAAGADWPASAPGSAEAEAALVAALTGGAEVAGLGAVAAHVASALSDLEREILAGGRPPVDAEAIRRAAVMRVRVGAALASVPPRGSRVDAGAVHAFLGEIDALLSAVAALAGTAPEALHPSLEAVRNALVKEAIDFSEAAQRIAPAAPVAQEAPRPSARAAQTRVLSVSATRDTQPRRYGVWIMLVLALVAAGGYHGYRYASHQRAVARLKTIPGAPDGMVLTVGGPGTTTQLLMPLRGIVPDRGQVERFKAAKEAEGYQVRELAGGSLELRPRPAPGRQP</sequence>
<name>A0ABM7WXU7_9BACT</name>
<proteinExistence type="predicted"/>
<dbReference type="RefSeq" id="WP_248352709.1">
    <property type="nucleotide sequence ID" value="NZ_AP025591.1"/>
</dbReference>
<feature type="region of interest" description="Disordered" evidence="1">
    <location>
        <begin position="245"/>
        <end position="299"/>
    </location>
</feature>
<reference evidence="4" key="1">
    <citation type="journal article" date="2022" name="Int. J. Syst. Evol. Microbiol.">
        <title>Anaeromyxobacter oryzae sp. nov., Anaeromyxobacter diazotrophicus sp. nov. and Anaeromyxobacter paludicola sp. nov., isolated from paddy soils.</title>
        <authorList>
            <person name="Itoh H."/>
            <person name="Xu Z."/>
            <person name="Mise K."/>
            <person name="Masuda Y."/>
            <person name="Ushijima N."/>
            <person name="Hayakawa C."/>
            <person name="Shiratori Y."/>
            <person name="Senoo K."/>
        </authorList>
    </citation>
    <scope>NUCLEOTIDE SEQUENCE [LARGE SCALE GENOMIC DNA]</scope>
    <source>
        <strain evidence="4">Red232</strain>
    </source>
</reference>
<organism evidence="3 4">
    <name type="scientific">Anaeromyxobacter oryzae</name>
    <dbReference type="NCBI Taxonomy" id="2918170"/>
    <lineage>
        <taxon>Bacteria</taxon>
        <taxon>Pseudomonadati</taxon>
        <taxon>Myxococcota</taxon>
        <taxon>Myxococcia</taxon>
        <taxon>Myxococcales</taxon>
        <taxon>Cystobacterineae</taxon>
        <taxon>Anaeromyxobacteraceae</taxon>
        <taxon>Anaeromyxobacter</taxon>
    </lineage>
</organism>
<keyword evidence="4" id="KW-1185">Reference proteome</keyword>
<dbReference type="EMBL" id="AP025591">
    <property type="protein sequence ID" value="BDG04349.1"/>
    <property type="molecule type" value="Genomic_DNA"/>
</dbReference>
<feature type="transmembrane region" description="Helical" evidence="2">
    <location>
        <begin position="515"/>
        <end position="534"/>
    </location>
</feature>
<accession>A0ABM7WXU7</accession>